<protein>
    <submittedName>
        <fullName evidence="3">Uncharacterized protein</fullName>
    </submittedName>
</protein>
<dbReference type="Pfam" id="PF01551">
    <property type="entry name" value="Peptidase_M23"/>
    <property type="match status" value="1"/>
</dbReference>
<evidence type="ECO:0000259" key="1">
    <source>
        <dbReference type="Pfam" id="PF01464"/>
    </source>
</evidence>
<sequence length="355" mass="36884">MNVKRGIALLAAVFIMSPVALGLGIVLLVASVGNDGNGGGGDFALSSGALRVGKDFVPARYAGLIEKAASSCDAGLPAGVLAAQLMQESHFNPEAVSRDPRTGRPIAYGIAQFIPSTWADEGVDGNGDGVKNVKDPEDAIPAQGRMMCKLLKKAKKHPGYNGSPIELALAGYNAGWGAVDRYKGVPPPSFADRQTYDYVRIIMSNVEKLTAPDTSGDPETSGQWSLPVNASLGTPYHQQGGAWSSGYHTGVDFLASSGTPVHAIGPGKVVTAGWGGAYGNQVVIRHPDGMYSQYAHLSKVRISAGDTVSGGQVIGLSGATGNAFGPHLHFEIRTGPEYGSDVNPLPYLRKKGLGV</sequence>
<dbReference type="SUPFAM" id="SSF53955">
    <property type="entry name" value="Lysozyme-like"/>
    <property type="match status" value="1"/>
</dbReference>
<proteinExistence type="predicted"/>
<reference evidence="4" key="1">
    <citation type="submission" date="2023-07" db="EMBL/GenBank/DDBJ databases">
        <title>Whole genome shotgun sequence of Streptomyces achromogenes subsp. rubradiris NBRC 14000.</title>
        <authorList>
            <person name="Komaki H."/>
            <person name="Tamura T."/>
        </authorList>
    </citation>
    <scope>NUCLEOTIDE SEQUENCE [LARGE SCALE GENOMIC DNA]</scope>
    <source>
        <strain evidence="4">NBRC 14000</strain>
    </source>
</reference>
<evidence type="ECO:0000313" key="3">
    <source>
        <dbReference type="EMBL" id="GHI52710.1"/>
    </source>
</evidence>
<dbReference type="CDD" id="cd12797">
    <property type="entry name" value="M23_peptidase"/>
    <property type="match status" value="1"/>
</dbReference>
<dbReference type="InterPro" id="IPR008258">
    <property type="entry name" value="Transglycosylase_SLT_dom_1"/>
</dbReference>
<dbReference type="InterPro" id="IPR011055">
    <property type="entry name" value="Dup_hybrid_motif"/>
</dbReference>
<gene>
    <name evidence="3" type="ORF">Srubr_25560</name>
</gene>
<feature type="domain" description="Transglycosylase SLT" evidence="1">
    <location>
        <begin position="73"/>
        <end position="183"/>
    </location>
</feature>
<comment type="caution">
    <text evidence="3">The sequence shown here is derived from an EMBL/GenBank/DDBJ whole genome shotgun (WGS) entry which is preliminary data.</text>
</comment>
<organism evidence="3 4">
    <name type="scientific">Streptomyces rubradiris</name>
    <name type="common">Streptomyces achromogenes subsp. rubradiris</name>
    <dbReference type="NCBI Taxonomy" id="285531"/>
    <lineage>
        <taxon>Bacteria</taxon>
        <taxon>Bacillati</taxon>
        <taxon>Actinomycetota</taxon>
        <taxon>Actinomycetes</taxon>
        <taxon>Kitasatosporales</taxon>
        <taxon>Streptomycetaceae</taxon>
        <taxon>Streptomyces</taxon>
    </lineage>
</organism>
<feature type="domain" description="M23ase beta-sheet core" evidence="2">
    <location>
        <begin position="247"/>
        <end position="344"/>
    </location>
</feature>
<name>A0ABQ3RA34_STRRR</name>
<dbReference type="InterPro" id="IPR016047">
    <property type="entry name" value="M23ase_b-sheet_dom"/>
</dbReference>
<dbReference type="CDD" id="cd13399">
    <property type="entry name" value="Slt35-like"/>
    <property type="match status" value="1"/>
</dbReference>
<dbReference type="EMBL" id="BNEA01000010">
    <property type="protein sequence ID" value="GHI52710.1"/>
    <property type="molecule type" value="Genomic_DNA"/>
</dbReference>
<dbReference type="PANTHER" id="PTHR21666">
    <property type="entry name" value="PEPTIDASE-RELATED"/>
    <property type="match status" value="1"/>
</dbReference>
<keyword evidence="4" id="KW-1185">Reference proteome</keyword>
<dbReference type="RefSeq" id="WP_373313614.1">
    <property type="nucleotide sequence ID" value="NZ_JBIBAC010000019.1"/>
</dbReference>
<dbReference type="InterPro" id="IPR023346">
    <property type="entry name" value="Lysozyme-like_dom_sf"/>
</dbReference>
<dbReference type="PANTHER" id="PTHR21666:SF270">
    <property type="entry name" value="MUREIN HYDROLASE ACTIVATOR ENVC"/>
    <property type="match status" value="1"/>
</dbReference>
<dbReference type="Proteomes" id="UP000646738">
    <property type="component" value="Unassembled WGS sequence"/>
</dbReference>
<evidence type="ECO:0000313" key="4">
    <source>
        <dbReference type="Proteomes" id="UP000646738"/>
    </source>
</evidence>
<dbReference type="Gene3D" id="1.10.530.10">
    <property type="match status" value="1"/>
</dbReference>
<dbReference type="Pfam" id="PF01464">
    <property type="entry name" value="SLT"/>
    <property type="match status" value="1"/>
</dbReference>
<dbReference type="Gene3D" id="2.70.70.10">
    <property type="entry name" value="Glucose Permease (Domain IIA)"/>
    <property type="match status" value="1"/>
</dbReference>
<accession>A0ABQ3RA34</accession>
<dbReference type="InterPro" id="IPR050570">
    <property type="entry name" value="Cell_wall_metabolism_enzyme"/>
</dbReference>
<dbReference type="SUPFAM" id="SSF51261">
    <property type="entry name" value="Duplicated hybrid motif"/>
    <property type="match status" value="1"/>
</dbReference>
<evidence type="ECO:0000259" key="2">
    <source>
        <dbReference type="Pfam" id="PF01551"/>
    </source>
</evidence>